<keyword evidence="9" id="KW-0325">Glycoprotein</keyword>
<keyword evidence="2" id="KW-1003">Cell membrane</keyword>
<dbReference type="Ensembl" id="ENSPNYT00000011671.1">
    <property type="protein sequence ID" value="ENSPNYP00000011396.1"/>
    <property type="gene ID" value="ENSPNYG00000008650.1"/>
</dbReference>
<keyword evidence="8" id="KW-0675">Receptor</keyword>
<feature type="domain" description="Ig-like" evidence="12">
    <location>
        <begin position="267"/>
        <end position="366"/>
    </location>
</feature>
<evidence type="ECO:0000256" key="3">
    <source>
        <dbReference type="ARBA" id="ARBA00022692"/>
    </source>
</evidence>
<keyword evidence="7" id="KW-1015">Disulfide bond</keyword>
<dbReference type="InterPro" id="IPR007110">
    <property type="entry name" value="Ig-like_dom"/>
</dbReference>
<feature type="signal peptide" evidence="11">
    <location>
        <begin position="1"/>
        <end position="31"/>
    </location>
</feature>
<evidence type="ECO:0000256" key="8">
    <source>
        <dbReference type="ARBA" id="ARBA00023170"/>
    </source>
</evidence>
<dbReference type="FunFam" id="2.60.40.10:FF:000142">
    <property type="entry name" value="V-set domain-containing T-cell activation inhibitor 1"/>
    <property type="match status" value="1"/>
</dbReference>
<dbReference type="PANTHER" id="PTHR25466">
    <property type="entry name" value="T-LYMPHOCYTE ACTIVATION ANTIGEN"/>
    <property type="match status" value="1"/>
</dbReference>
<dbReference type="InterPro" id="IPR051713">
    <property type="entry name" value="T-cell_Activation_Regulation"/>
</dbReference>
<dbReference type="GO" id="GO:0042102">
    <property type="term" value="P:positive regulation of T cell proliferation"/>
    <property type="evidence" value="ECO:0007669"/>
    <property type="project" value="TreeGrafter"/>
</dbReference>
<sequence length="383" mass="43069">MTCYRISITRIGSTMCLVIVMFLWILTISRGDTEVSCVFMTTCILPCTFQGNTRGVYIHWMHLSEGHPLVYLYYGNKDQLRTQDQQFRSRTSLFQDQLSKGNASLQLTGVQVQDEGRYSCYISTINTEKDSFINLKVHTPVKVSIQHAGNRITCSSEGIYPKPELTWSTRPPSKVSFKNTTTVEQTKQQLYNINGSLIASLNESDRVYSCTMSTQRNWRRASLRQLREYDLSYELGNEVESCLLLNTETHALDLHRSTSCVGCSSIPGICSTFFCVVSASVTGSFTETTIPCPSFNTSPTSLIWRFLNRAILEKTGSGSNYTVSKEWKQHVKAVSELGSLTLLGLSSEKEGIYTCEISNVEEMLINYTIIRISQGKGIYVASF</sequence>
<dbReference type="GeneTree" id="ENSGT01050000244843"/>
<dbReference type="GO" id="GO:0006955">
    <property type="term" value="P:immune response"/>
    <property type="evidence" value="ECO:0007669"/>
    <property type="project" value="TreeGrafter"/>
</dbReference>
<accession>A0A3B4FQ49</accession>
<name>A0A3B4FQ49_9CICH</name>
<organism evidence="13">
    <name type="scientific">Pundamilia nyererei</name>
    <dbReference type="NCBI Taxonomy" id="303518"/>
    <lineage>
        <taxon>Eukaryota</taxon>
        <taxon>Metazoa</taxon>
        <taxon>Chordata</taxon>
        <taxon>Craniata</taxon>
        <taxon>Vertebrata</taxon>
        <taxon>Euteleostomi</taxon>
        <taxon>Actinopterygii</taxon>
        <taxon>Neopterygii</taxon>
        <taxon>Teleostei</taxon>
        <taxon>Neoteleostei</taxon>
        <taxon>Acanthomorphata</taxon>
        <taxon>Ovalentaria</taxon>
        <taxon>Cichlomorphae</taxon>
        <taxon>Cichliformes</taxon>
        <taxon>Cichlidae</taxon>
        <taxon>African cichlids</taxon>
        <taxon>Pseudocrenilabrinae</taxon>
        <taxon>Haplochromini</taxon>
        <taxon>Pundamilia</taxon>
    </lineage>
</organism>
<dbReference type="GO" id="GO:0071222">
    <property type="term" value="P:cellular response to lipopolysaccharide"/>
    <property type="evidence" value="ECO:0007669"/>
    <property type="project" value="TreeGrafter"/>
</dbReference>
<dbReference type="GO" id="GO:0007166">
    <property type="term" value="P:cell surface receptor signaling pathway"/>
    <property type="evidence" value="ECO:0007669"/>
    <property type="project" value="TreeGrafter"/>
</dbReference>
<dbReference type="InterPro" id="IPR003599">
    <property type="entry name" value="Ig_sub"/>
</dbReference>
<evidence type="ECO:0000256" key="7">
    <source>
        <dbReference type="ARBA" id="ARBA00023157"/>
    </source>
</evidence>
<dbReference type="GO" id="GO:0042130">
    <property type="term" value="P:negative regulation of T cell proliferation"/>
    <property type="evidence" value="ECO:0007669"/>
    <property type="project" value="TreeGrafter"/>
</dbReference>
<evidence type="ECO:0000256" key="10">
    <source>
        <dbReference type="ARBA" id="ARBA00023319"/>
    </source>
</evidence>
<keyword evidence="4 11" id="KW-0732">Signal</keyword>
<dbReference type="PROSITE" id="PS50835">
    <property type="entry name" value="IG_LIKE"/>
    <property type="match status" value="3"/>
</dbReference>
<dbReference type="SMART" id="SM00406">
    <property type="entry name" value="IGv"/>
    <property type="match status" value="1"/>
</dbReference>
<feature type="domain" description="Ig-like" evidence="12">
    <location>
        <begin position="152"/>
        <end position="232"/>
    </location>
</feature>
<dbReference type="PANTHER" id="PTHR25466:SF14">
    <property type="entry name" value="BUTYROPHILIN SUBFAMILY 2 MEMBER A2-LIKE-RELATED"/>
    <property type="match status" value="1"/>
</dbReference>
<dbReference type="InterPro" id="IPR053896">
    <property type="entry name" value="BTN3A2-like_Ig-C"/>
</dbReference>
<dbReference type="InterPro" id="IPR013783">
    <property type="entry name" value="Ig-like_fold"/>
</dbReference>
<evidence type="ECO:0000256" key="11">
    <source>
        <dbReference type="SAM" id="SignalP"/>
    </source>
</evidence>
<evidence type="ECO:0000259" key="12">
    <source>
        <dbReference type="PROSITE" id="PS50835"/>
    </source>
</evidence>
<dbReference type="Gene3D" id="2.60.40.10">
    <property type="entry name" value="Immunoglobulins"/>
    <property type="match status" value="3"/>
</dbReference>
<keyword evidence="3" id="KW-0812">Transmembrane</keyword>
<evidence type="ECO:0000256" key="1">
    <source>
        <dbReference type="ARBA" id="ARBA00004251"/>
    </source>
</evidence>
<evidence type="ECO:0000256" key="4">
    <source>
        <dbReference type="ARBA" id="ARBA00022729"/>
    </source>
</evidence>
<comment type="subcellular location">
    <subcellularLocation>
        <location evidence="1">Cell membrane</location>
        <topology evidence="1">Single-pass type I membrane protein</topology>
    </subcellularLocation>
</comment>
<keyword evidence="6" id="KW-0472">Membrane</keyword>
<keyword evidence="10" id="KW-0393">Immunoglobulin domain</keyword>
<feature type="domain" description="Ig-like" evidence="12">
    <location>
        <begin position="45"/>
        <end position="134"/>
    </location>
</feature>
<dbReference type="Pfam" id="PF22705">
    <property type="entry name" value="C2-set_3"/>
    <property type="match status" value="1"/>
</dbReference>
<evidence type="ECO:0000313" key="13">
    <source>
        <dbReference type="Ensembl" id="ENSPNYP00000011396.1"/>
    </source>
</evidence>
<dbReference type="InterPro" id="IPR036179">
    <property type="entry name" value="Ig-like_dom_sf"/>
</dbReference>
<dbReference type="SUPFAM" id="SSF48726">
    <property type="entry name" value="Immunoglobulin"/>
    <property type="match status" value="3"/>
</dbReference>
<dbReference type="Pfam" id="PF07686">
    <property type="entry name" value="V-set"/>
    <property type="match status" value="1"/>
</dbReference>
<dbReference type="GO" id="GO:0031295">
    <property type="term" value="P:T cell costimulation"/>
    <property type="evidence" value="ECO:0007669"/>
    <property type="project" value="TreeGrafter"/>
</dbReference>
<evidence type="ECO:0000256" key="6">
    <source>
        <dbReference type="ARBA" id="ARBA00023136"/>
    </source>
</evidence>
<protein>
    <recommendedName>
        <fullName evidence="12">Ig-like domain-containing protein</fullName>
    </recommendedName>
</protein>
<evidence type="ECO:0000256" key="9">
    <source>
        <dbReference type="ARBA" id="ARBA00023180"/>
    </source>
</evidence>
<dbReference type="AlphaFoldDB" id="A0A3B4FQ49"/>
<dbReference type="GO" id="GO:0009897">
    <property type="term" value="C:external side of plasma membrane"/>
    <property type="evidence" value="ECO:0007669"/>
    <property type="project" value="TreeGrafter"/>
</dbReference>
<feature type="chain" id="PRO_5017414012" description="Ig-like domain-containing protein" evidence="11">
    <location>
        <begin position="32"/>
        <end position="383"/>
    </location>
</feature>
<dbReference type="SMART" id="SM00409">
    <property type="entry name" value="IG"/>
    <property type="match status" value="2"/>
</dbReference>
<evidence type="ECO:0000256" key="2">
    <source>
        <dbReference type="ARBA" id="ARBA00022475"/>
    </source>
</evidence>
<dbReference type="InterPro" id="IPR013106">
    <property type="entry name" value="Ig_V-set"/>
</dbReference>
<evidence type="ECO:0000256" key="5">
    <source>
        <dbReference type="ARBA" id="ARBA00022989"/>
    </source>
</evidence>
<reference evidence="13" key="1">
    <citation type="submission" date="2023-09" db="UniProtKB">
        <authorList>
            <consortium name="Ensembl"/>
        </authorList>
    </citation>
    <scope>IDENTIFICATION</scope>
</reference>
<proteinExistence type="predicted"/>
<dbReference type="STRING" id="303518.ENSPNYP00000011396"/>
<keyword evidence="5" id="KW-1133">Transmembrane helix</keyword>